<feature type="transmembrane region" description="Helical" evidence="1">
    <location>
        <begin position="29"/>
        <end position="48"/>
    </location>
</feature>
<sequence length="80" mass="8592">MNKFGLLSFLMVAINVALFFILRGPNANLYLGAILFGSLSIIGVIFAIMSRKVWSITAGLILNGCVIVFALLLWTATGIS</sequence>
<keyword evidence="1" id="KW-1133">Transmembrane helix</keyword>
<name>A0ABQ4K1M5_9BACI</name>
<keyword evidence="3" id="KW-1185">Reference proteome</keyword>
<organism evidence="2 3">
    <name type="scientific">Siminovitchia fordii</name>
    <dbReference type="NCBI Taxonomy" id="254759"/>
    <lineage>
        <taxon>Bacteria</taxon>
        <taxon>Bacillati</taxon>
        <taxon>Bacillota</taxon>
        <taxon>Bacilli</taxon>
        <taxon>Bacillales</taxon>
        <taxon>Bacillaceae</taxon>
        <taxon>Siminovitchia</taxon>
    </lineage>
</organism>
<keyword evidence="1" id="KW-0812">Transmembrane</keyword>
<dbReference type="Proteomes" id="UP000680279">
    <property type="component" value="Unassembled WGS sequence"/>
</dbReference>
<keyword evidence="1" id="KW-0472">Membrane</keyword>
<proteinExistence type="predicted"/>
<evidence type="ECO:0008006" key="4">
    <source>
        <dbReference type="Google" id="ProtNLM"/>
    </source>
</evidence>
<feature type="transmembrane region" description="Helical" evidence="1">
    <location>
        <begin position="60"/>
        <end position="79"/>
    </location>
</feature>
<accession>A0ABQ4K1M5</accession>
<comment type="caution">
    <text evidence="2">The sequence shown here is derived from an EMBL/GenBank/DDBJ whole genome shotgun (WGS) entry which is preliminary data.</text>
</comment>
<protein>
    <recommendedName>
        <fullName evidence="4">NADH dehydrogenase subunit 4L</fullName>
    </recommendedName>
</protein>
<dbReference type="EMBL" id="BOQT01000002">
    <property type="protein sequence ID" value="GIN19669.1"/>
    <property type="molecule type" value="Genomic_DNA"/>
</dbReference>
<evidence type="ECO:0000313" key="2">
    <source>
        <dbReference type="EMBL" id="GIN19669.1"/>
    </source>
</evidence>
<dbReference type="RefSeq" id="WP_018706323.1">
    <property type="nucleotide sequence ID" value="NZ_BOQT01000002.1"/>
</dbReference>
<gene>
    <name evidence="2" type="ORF">J1TS3_08030</name>
</gene>
<evidence type="ECO:0000313" key="3">
    <source>
        <dbReference type="Proteomes" id="UP000680279"/>
    </source>
</evidence>
<reference evidence="2 3" key="1">
    <citation type="submission" date="2021-03" db="EMBL/GenBank/DDBJ databases">
        <title>Antimicrobial resistance genes in bacteria isolated from Japanese honey, and their potential for conferring macrolide and lincosamide resistance in the American foulbrood pathogen Paenibacillus larvae.</title>
        <authorList>
            <person name="Okamoto M."/>
            <person name="Kumagai M."/>
            <person name="Kanamori H."/>
            <person name="Takamatsu D."/>
        </authorList>
    </citation>
    <scope>NUCLEOTIDE SEQUENCE [LARGE SCALE GENOMIC DNA]</scope>
    <source>
        <strain evidence="2 3">J1TS3</strain>
    </source>
</reference>
<evidence type="ECO:0000256" key="1">
    <source>
        <dbReference type="SAM" id="Phobius"/>
    </source>
</evidence>